<proteinExistence type="predicted"/>
<sequence>MKQFFVKNRISLLFIFLFFFFYYYPIISLNLKYRDDYIRSLIMMFGFIQEGRIVSKIVLDFLSFTDGVLIAPLTQILSVICIACTIVYVAIALFKKINFFSFSIVSLIFLNPFYLQNMSFGYDSLPMTISTCCAVISATFILKTRYYALFSIVCALIILFSYQTTLGIYVNCLLFILCKHYLEHGFDNQSKIYTKATVCIGIYTLLCLLFTLIYPYIFSGFNTRFIISLSNIKANLLQTVFYIKILFLNIHYIIYIAAITTILSLAAYHFKQYKNKKITVKNIVCSLVIIPITYIAILLAAEGPSILLTFEIDNLRVLIGISFLWVISFYFISLLSQRIYYGFYIVFSVFCFSTSYSYGVFLKDQDVSFQALMNNINYDIGHSSHSPELKIIALNPIPLAASNKRLTTKIPFFLYLYGEQDFDWLAAMKISNVLPYYPANNFTEICQSIYDIHSDKKLTIKTIKSDNYTLYFNKNNVLIDFYTEKKNDYCKEK</sequence>
<feature type="transmembrane region" description="Helical" evidence="1">
    <location>
        <begin position="67"/>
        <end position="91"/>
    </location>
</feature>
<feature type="transmembrane region" description="Helical" evidence="1">
    <location>
        <begin position="339"/>
        <end position="361"/>
    </location>
</feature>
<feature type="transmembrane region" description="Helical" evidence="1">
    <location>
        <begin position="148"/>
        <end position="177"/>
    </location>
</feature>
<keyword evidence="3" id="KW-1185">Reference proteome</keyword>
<protein>
    <submittedName>
        <fullName evidence="2">Uncharacterized protein</fullName>
    </submittedName>
</protein>
<dbReference type="AlphaFoldDB" id="A0A251ZW63"/>
<evidence type="ECO:0000313" key="3">
    <source>
        <dbReference type="Proteomes" id="UP000194946"/>
    </source>
</evidence>
<feature type="transmembrane region" description="Helical" evidence="1">
    <location>
        <begin position="280"/>
        <end position="301"/>
    </location>
</feature>
<feature type="transmembrane region" description="Helical" evidence="1">
    <location>
        <begin position="97"/>
        <end position="115"/>
    </location>
</feature>
<feature type="transmembrane region" description="Helical" evidence="1">
    <location>
        <begin position="313"/>
        <end position="332"/>
    </location>
</feature>
<dbReference type="RefSeq" id="WP_086632004.1">
    <property type="nucleotide sequence ID" value="NZ_JOPB01000003.1"/>
</dbReference>
<name>A0A251ZW63_9PROT</name>
<feature type="transmembrane region" description="Helical" evidence="1">
    <location>
        <begin position="198"/>
        <end position="221"/>
    </location>
</feature>
<organism evidence="2 3">
    <name type="scientific">Commensalibacter intestini</name>
    <dbReference type="NCBI Taxonomy" id="479936"/>
    <lineage>
        <taxon>Bacteria</taxon>
        <taxon>Pseudomonadati</taxon>
        <taxon>Pseudomonadota</taxon>
        <taxon>Alphaproteobacteria</taxon>
        <taxon>Acetobacterales</taxon>
        <taxon>Acetobacteraceae</taxon>
    </lineage>
</organism>
<gene>
    <name evidence="2" type="ORF">HK18_05835</name>
</gene>
<keyword evidence="1" id="KW-0472">Membrane</keyword>
<keyword evidence="1" id="KW-0812">Transmembrane</keyword>
<accession>A0A251ZW63</accession>
<feature type="transmembrane region" description="Helical" evidence="1">
    <location>
        <begin position="241"/>
        <end position="268"/>
    </location>
</feature>
<evidence type="ECO:0000256" key="1">
    <source>
        <dbReference type="SAM" id="Phobius"/>
    </source>
</evidence>
<dbReference type="InterPro" id="IPR025686">
    <property type="entry name" value="Glucos_trans_II"/>
</dbReference>
<keyword evidence="1" id="KW-1133">Transmembrane helix</keyword>
<dbReference type="EMBL" id="JOPB01000003">
    <property type="protein sequence ID" value="OUI78910.1"/>
    <property type="molecule type" value="Genomic_DNA"/>
</dbReference>
<comment type="caution">
    <text evidence="2">The sequence shown here is derived from an EMBL/GenBank/DDBJ whole genome shotgun (WGS) entry which is preliminary data.</text>
</comment>
<feature type="transmembrane region" description="Helical" evidence="1">
    <location>
        <begin position="122"/>
        <end position="142"/>
    </location>
</feature>
<dbReference type="Proteomes" id="UP000194946">
    <property type="component" value="Unassembled WGS sequence"/>
</dbReference>
<reference evidence="3" key="1">
    <citation type="submission" date="2014-06" db="EMBL/GenBank/DDBJ databases">
        <authorList>
            <person name="Winans N.J."/>
            <person name="Newell P.D."/>
            <person name="Douglas A.E."/>
        </authorList>
    </citation>
    <scope>NUCLEOTIDE SEQUENCE [LARGE SCALE GENOMIC DNA]</scope>
    <source>
        <strain evidence="3">DmL_052</strain>
    </source>
</reference>
<dbReference type="Pfam" id="PF14264">
    <property type="entry name" value="Glucos_trans_II"/>
    <property type="match status" value="1"/>
</dbReference>
<evidence type="ECO:0000313" key="2">
    <source>
        <dbReference type="EMBL" id="OUI78910.1"/>
    </source>
</evidence>
<feature type="transmembrane region" description="Helical" evidence="1">
    <location>
        <begin position="12"/>
        <end position="31"/>
    </location>
</feature>